<dbReference type="Proteomes" id="UP001190926">
    <property type="component" value="Unassembled WGS sequence"/>
</dbReference>
<keyword evidence="5" id="KW-1185">Reference proteome</keyword>
<proteinExistence type="predicted"/>
<keyword evidence="1" id="KW-0175">Coiled coil</keyword>
<feature type="coiled-coil region" evidence="1">
    <location>
        <begin position="1277"/>
        <end position="1332"/>
    </location>
</feature>
<organism evidence="4 5">
    <name type="scientific">Perilla frutescens var. hirtella</name>
    <name type="common">Perilla citriodora</name>
    <name type="synonym">Perilla setoyensis</name>
    <dbReference type="NCBI Taxonomy" id="608512"/>
    <lineage>
        <taxon>Eukaryota</taxon>
        <taxon>Viridiplantae</taxon>
        <taxon>Streptophyta</taxon>
        <taxon>Embryophyta</taxon>
        <taxon>Tracheophyta</taxon>
        <taxon>Spermatophyta</taxon>
        <taxon>Magnoliopsida</taxon>
        <taxon>eudicotyledons</taxon>
        <taxon>Gunneridae</taxon>
        <taxon>Pentapetalae</taxon>
        <taxon>asterids</taxon>
        <taxon>lamiids</taxon>
        <taxon>Lamiales</taxon>
        <taxon>Lamiaceae</taxon>
        <taxon>Nepetoideae</taxon>
        <taxon>Elsholtzieae</taxon>
        <taxon>Perilla</taxon>
    </lineage>
</organism>
<feature type="coiled-coil region" evidence="1">
    <location>
        <begin position="1372"/>
        <end position="1406"/>
    </location>
</feature>
<protein>
    <recommendedName>
        <fullName evidence="3">C2 NT-type domain-containing protein</fullName>
    </recommendedName>
</protein>
<feature type="region of interest" description="Disordered" evidence="2">
    <location>
        <begin position="144"/>
        <end position="194"/>
    </location>
</feature>
<sequence length="1425" mass="163935">MLKQQRPTNRPSKQRERFDFKFSNFQALQVPKGWDRLFVSLVSAESGKTIGKSGKAVVKNGSCTWTETISESIYISRYDSSKGCEECLVKLVVSTGSTRSNNTLGEATINMAQHTTSRASAAVSLPLKKCTYGTILQVRVQRATSRSKIGDEGSKNSDNQEKVEEVDHLDVETKSQRSDHSSDSTGKPPREDLATFSRPLTLESEEASESATVIINSFSSLEGSYGRGSLSVENVVKHEEYSSTERRVEGSSGGGLLLPDDYSVDDADSRVYLRQDFHNEAAMSRWSKTNAGSSRNLLEAAEDTIEELRAEAKMWERNARKLMIDLDISKKEFSDLSKKQAELGIELLAVYAEKDGLRRQVEKVKEELQELTSNHATREDPIIQSESFQKVLENEIKYQQELNDDLGQQLKRSQESNIELVCVLQELEETIEQQRVEIKNLSSLKFNFVDLQNSLATSSEENRILFLQLEQLQESEKKLKADIGLLVEALRDKTDELEKEKESNREILSQVEREYNCKMLTKEEEIASLEAKLSGYVKDEQLNRNAENDVNLITEIESLRERVRELEKDCTELTDENLDLLFKLKDSNKKDIRKCSSFDSMTSEHPTSCPSDESEVSDPKYQVSNLEEEHKEEQIAGFESSLHFAEILEQMDIAFHLLMKPWYGRSSDKIETNKDHHHALMIADKVNTTEMSVEHIRSLLQELNKLMEARIAESDEILRNHEIEINDRNGIISEAKKKMEESNLEVQELETSKAKSEENCANLMRELEQKRSEIGHMEAALLSKEHETKFLLQQQQELEAEVSKLQQKTSHLENLQSDLTALSSAFSSYVSANTNLERNIEELETKRHELENTLSGLLVENTRFQECISDLEAQVQQLKDEKRVCLQEMENYKSSATSLQDEVRELRDEMDIQILDLKQKSEDIGKQWLGAQEECVYLKEENKSLQTSAASSALETTELQNLNLELKRENQELHEKCSELVDQMSQMTKSLSDCTRKVESLQGHLTSVQDDFVLRENHLKSDLDALFKENSYQKEKLAEVESSRQMLLEKATEFESLQKEVERLSEQLSDAHNERERISIEVCGLQANNAELQDSLQEVQWEAESTKNKFIAALQDLKDQLAASNQSHDRLMVDHERTLKLLASYRKVEEKLKTDLNDLELKHTISDYERQQLTTEMSMLKVQLQSISKLQDEVSMFKSELKECKLDKGKLELALNTVSGDYEELKAEKISLSGRISVFEGAMSEFEECKRKKLYLEEKLLKMEKDLNASEILCIQNADLKNELTEMKRSNVQFQQKMYILEEEKDECLKKAQALEENLKLMEERNSIHKEGAHNHDFHDEYDRLDINNKNRFLQEISHTPGSQKNYSTVARERYERTKSSLETELRDLRERYLEMSLKYAEVEGQREDLVMKLKATRSGKRWFA</sequence>
<feature type="domain" description="C2 NT-type" evidence="3">
    <location>
        <begin position="8"/>
        <end position="144"/>
    </location>
</feature>
<feature type="coiled-coil region" evidence="1">
    <location>
        <begin position="291"/>
        <end position="374"/>
    </location>
</feature>
<evidence type="ECO:0000256" key="2">
    <source>
        <dbReference type="SAM" id="MobiDB-lite"/>
    </source>
</evidence>
<dbReference type="EMBL" id="SDAM02000176">
    <property type="protein sequence ID" value="KAH6825389.1"/>
    <property type="molecule type" value="Genomic_DNA"/>
</dbReference>
<dbReference type="PROSITE" id="PS51840">
    <property type="entry name" value="C2_NT"/>
    <property type="match status" value="1"/>
</dbReference>
<dbReference type="Pfam" id="PF10358">
    <property type="entry name" value="NT-C2"/>
    <property type="match status" value="1"/>
</dbReference>
<evidence type="ECO:0000313" key="5">
    <source>
        <dbReference type="Proteomes" id="UP001190926"/>
    </source>
</evidence>
<accession>A0AAD4J1G0</accession>
<feature type="coiled-coil region" evidence="1">
    <location>
        <begin position="1047"/>
        <end position="1162"/>
    </location>
</feature>
<evidence type="ECO:0000313" key="4">
    <source>
        <dbReference type="EMBL" id="KAH6825389.1"/>
    </source>
</evidence>
<feature type="coiled-coil region" evidence="1">
    <location>
        <begin position="417"/>
        <end position="444"/>
    </location>
</feature>
<dbReference type="PANTHER" id="PTHR47270:SF3">
    <property type="entry name" value="HYPOTETICAL PROTEIN"/>
    <property type="match status" value="1"/>
</dbReference>
<feature type="compositionally biased region" description="Basic and acidic residues" evidence="2">
    <location>
        <begin position="148"/>
        <end position="193"/>
    </location>
</feature>
<feature type="coiled-coil region" evidence="1">
    <location>
        <begin position="952"/>
        <end position="983"/>
    </location>
</feature>
<feature type="coiled-coil region" evidence="1">
    <location>
        <begin position="487"/>
        <end position="576"/>
    </location>
</feature>
<feature type="coiled-coil region" evidence="1">
    <location>
        <begin position="696"/>
        <end position="916"/>
    </location>
</feature>
<evidence type="ECO:0000259" key="3">
    <source>
        <dbReference type="PROSITE" id="PS51840"/>
    </source>
</evidence>
<dbReference type="PANTHER" id="PTHR47270">
    <property type="entry name" value="PROTEIN MLP1-LIKE"/>
    <property type="match status" value="1"/>
</dbReference>
<dbReference type="Gene3D" id="1.10.287.2610">
    <property type="match status" value="1"/>
</dbReference>
<reference evidence="4 5" key="1">
    <citation type="journal article" date="2021" name="Nat. Commun.">
        <title>Incipient diploidization of the medicinal plant Perilla within 10,000 years.</title>
        <authorList>
            <person name="Zhang Y."/>
            <person name="Shen Q."/>
            <person name="Leng L."/>
            <person name="Zhang D."/>
            <person name="Chen S."/>
            <person name="Shi Y."/>
            <person name="Ning Z."/>
            <person name="Chen S."/>
        </authorList>
    </citation>
    <scope>NUCLEOTIDE SEQUENCE [LARGE SCALE GENOMIC DNA]</scope>
    <source>
        <strain evidence="5">cv. PC099</strain>
    </source>
</reference>
<evidence type="ECO:0000256" key="1">
    <source>
        <dbReference type="SAM" id="Coils"/>
    </source>
</evidence>
<name>A0AAD4J1G0_PERFH</name>
<dbReference type="InterPro" id="IPR019448">
    <property type="entry name" value="NT-C2"/>
</dbReference>
<gene>
    <name evidence="4" type="ORF">C2S53_019906</name>
</gene>
<comment type="caution">
    <text evidence="4">The sequence shown here is derived from an EMBL/GenBank/DDBJ whole genome shotgun (WGS) entry which is preliminary data.</text>
</comment>
<dbReference type="Gene3D" id="1.10.287.1490">
    <property type="match status" value="1"/>
</dbReference>